<comment type="caution">
    <text evidence="1">The sequence shown here is derived from an EMBL/GenBank/DDBJ whole genome shotgun (WGS) entry which is preliminary data.</text>
</comment>
<keyword evidence="2" id="KW-1185">Reference proteome</keyword>
<protein>
    <submittedName>
        <fullName evidence="1">Uncharacterized protein</fullName>
    </submittedName>
</protein>
<gene>
    <name evidence="1" type="ORF">Rcae01_00679</name>
</gene>
<sequence>MQNANHPDRDAPHRTISVAWGTPFPFGDSSNRSHAQDLPCAASRKSTFFRASPPTTISNLAFGNGKSLPTVYLILSRILSDALPVGKKMGGKKLQTESPSAVSHFPAPHIFLPNSVTDVTLGKTTPRLTRSLFPPRLSNAG</sequence>
<accession>A0ABP9VND7</accession>
<dbReference type="Proteomes" id="UP001416858">
    <property type="component" value="Unassembled WGS sequence"/>
</dbReference>
<evidence type="ECO:0000313" key="2">
    <source>
        <dbReference type="Proteomes" id="UP001416858"/>
    </source>
</evidence>
<reference evidence="1 2" key="1">
    <citation type="submission" date="2024-02" db="EMBL/GenBank/DDBJ databases">
        <title>Rhodopirellula caenicola NBRC 110016.</title>
        <authorList>
            <person name="Ichikawa N."/>
            <person name="Katano-Makiyama Y."/>
            <person name="Hidaka K."/>
        </authorList>
    </citation>
    <scope>NUCLEOTIDE SEQUENCE [LARGE SCALE GENOMIC DNA]</scope>
    <source>
        <strain evidence="1 2">NBRC 110016</strain>
    </source>
</reference>
<dbReference type="EMBL" id="BAABRO010000001">
    <property type="protein sequence ID" value="GAA5505237.1"/>
    <property type="molecule type" value="Genomic_DNA"/>
</dbReference>
<evidence type="ECO:0000313" key="1">
    <source>
        <dbReference type="EMBL" id="GAA5505237.1"/>
    </source>
</evidence>
<organism evidence="1 2">
    <name type="scientific">Novipirellula caenicola</name>
    <dbReference type="NCBI Taxonomy" id="1536901"/>
    <lineage>
        <taxon>Bacteria</taxon>
        <taxon>Pseudomonadati</taxon>
        <taxon>Planctomycetota</taxon>
        <taxon>Planctomycetia</taxon>
        <taxon>Pirellulales</taxon>
        <taxon>Pirellulaceae</taxon>
        <taxon>Novipirellula</taxon>
    </lineage>
</organism>
<name>A0ABP9VND7_9BACT</name>
<proteinExistence type="predicted"/>